<protein>
    <submittedName>
        <fullName evidence="2">Uncharacterized protein</fullName>
    </submittedName>
</protein>
<keyword evidence="1" id="KW-1133">Transmembrane helix</keyword>
<dbReference type="AlphaFoldDB" id="A0A2U0SEK5"/>
<gene>
    <name evidence="2" type="ORF">DD559_10660</name>
</gene>
<reference evidence="2 3" key="1">
    <citation type="submission" date="2018-05" db="EMBL/GenBank/DDBJ databases">
        <title>Description of Sphingomonas pokkalii sp nov, isolated from the rhizosphere of saline tolerant pokkali rice and its draft genome analysis.</title>
        <authorList>
            <person name="Menon R."/>
            <person name="Kumari S."/>
            <person name="Rameshkumar N."/>
        </authorList>
    </citation>
    <scope>NUCLEOTIDE SEQUENCE [LARGE SCALE GENOMIC DNA]</scope>
    <source>
        <strain evidence="2 3">L3B27</strain>
    </source>
</reference>
<feature type="transmembrane region" description="Helical" evidence="1">
    <location>
        <begin position="6"/>
        <end position="26"/>
    </location>
</feature>
<evidence type="ECO:0000313" key="3">
    <source>
        <dbReference type="Proteomes" id="UP000245890"/>
    </source>
</evidence>
<accession>A0A2U0SEK5</accession>
<feature type="transmembrane region" description="Helical" evidence="1">
    <location>
        <begin position="47"/>
        <end position="73"/>
    </location>
</feature>
<name>A0A2U0SEK5_9SPHN</name>
<dbReference type="OrthoDB" id="9853776at2"/>
<dbReference type="RefSeq" id="WP_116469154.1">
    <property type="nucleotide sequence ID" value="NZ_QENQ01000001.1"/>
</dbReference>
<comment type="caution">
    <text evidence="2">The sequence shown here is derived from an EMBL/GenBank/DDBJ whole genome shotgun (WGS) entry which is preliminary data.</text>
</comment>
<keyword evidence="1" id="KW-0472">Membrane</keyword>
<dbReference type="EMBL" id="QENQ01000001">
    <property type="protein sequence ID" value="PVX29724.1"/>
    <property type="molecule type" value="Genomic_DNA"/>
</dbReference>
<sequence>MRWDQLFAILFMAGVIVGIWQVNRHYARSGVIFGFPFSIRRDRTPRLFRAGMILSWLSFGLMVAFALFLSLVIGRSWF</sequence>
<proteinExistence type="predicted"/>
<keyword evidence="1" id="KW-0812">Transmembrane</keyword>
<evidence type="ECO:0000256" key="1">
    <source>
        <dbReference type="SAM" id="Phobius"/>
    </source>
</evidence>
<organism evidence="2 3">
    <name type="scientific">Sphingomonas pokkalii</name>
    <dbReference type="NCBI Taxonomy" id="2175090"/>
    <lineage>
        <taxon>Bacteria</taxon>
        <taxon>Pseudomonadati</taxon>
        <taxon>Pseudomonadota</taxon>
        <taxon>Alphaproteobacteria</taxon>
        <taxon>Sphingomonadales</taxon>
        <taxon>Sphingomonadaceae</taxon>
        <taxon>Sphingomonas</taxon>
    </lineage>
</organism>
<keyword evidence="3" id="KW-1185">Reference proteome</keyword>
<evidence type="ECO:0000313" key="2">
    <source>
        <dbReference type="EMBL" id="PVX29724.1"/>
    </source>
</evidence>
<dbReference type="Proteomes" id="UP000245890">
    <property type="component" value="Unassembled WGS sequence"/>
</dbReference>